<keyword evidence="4" id="KW-1185">Reference proteome</keyword>
<protein>
    <submittedName>
        <fullName evidence="3">Uncharacterized protein</fullName>
    </submittedName>
</protein>
<dbReference type="RefSeq" id="WP_137683346.1">
    <property type="nucleotide sequence ID" value="NZ_BIXZ01000002.1"/>
</dbReference>
<sequence length="71" mass="7960">MASSRDSAPLFDSGDRSGPPLPSTRQTPSTIYQIQIALLRSQVATLETALEQEREQRQAVVDRYERVIDGR</sequence>
<feature type="region of interest" description="Disordered" evidence="2">
    <location>
        <begin position="1"/>
        <end position="28"/>
    </location>
</feature>
<gene>
    <name evidence="3" type="ORF">Harman_16610</name>
</gene>
<evidence type="ECO:0000313" key="4">
    <source>
        <dbReference type="Proteomes" id="UP000304382"/>
    </source>
</evidence>
<name>A0A4C2EH24_9EURY</name>
<dbReference type="AlphaFoldDB" id="A0A4C2EH24"/>
<dbReference type="EMBL" id="BIXZ01000002">
    <property type="protein sequence ID" value="GCF13726.1"/>
    <property type="molecule type" value="Genomic_DNA"/>
</dbReference>
<evidence type="ECO:0000256" key="1">
    <source>
        <dbReference type="SAM" id="Coils"/>
    </source>
</evidence>
<comment type="caution">
    <text evidence="3">The sequence shown here is derived from an EMBL/GenBank/DDBJ whole genome shotgun (WGS) entry which is preliminary data.</text>
</comment>
<feature type="coiled-coil region" evidence="1">
    <location>
        <begin position="36"/>
        <end position="63"/>
    </location>
</feature>
<proteinExistence type="predicted"/>
<accession>A0A4C2EH24</accession>
<evidence type="ECO:0000256" key="2">
    <source>
        <dbReference type="SAM" id="MobiDB-lite"/>
    </source>
</evidence>
<dbReference type="Proteomes" id="UP000304382">
    <property type="component" value="Unassembled WGS sequence"/>
</dbReference>
<organism evidence="3 4">
    <name type="scientific">Haloarcula mannanilytica</name>
    <dbReference type="NCBI Taxonomy" id="2509225"/>
    <lineage>
        <taxon>Archaea</taxon>
        <taxon>Methanobacteriati</taxon>
        <taxon>Methanobacteriota</taxon>
        <taxon>Stenosarchaea group</taxon>
        <taxon>Halobacteria</taxon>
        <taxon>Halobacteriales</taxon>
        <taxon>Haloarculaceae</taxon>
        <taxon>Haloarcula</taxon>
    </lineage>
</organism>
<reference evidence="3 4" key="1">
    <citation type="submission" date="2019-02" db="EMBL/GenBank/DDBJ databases">
        <title>Haloarcula mannanilyticum sp. nov., a mannan degrading haloarchaeon isolated from commercial salt.</title>
        <authorList>
            <person name="Enomoto S."/>
            <person name="Shimane Y."/>
            <person name="Kamekura M."/>
            <person name="Ito T."/>
            <person name="Moriya O."/>
            <person name="Ihara K."/>
            <person name="Takahashi-Ando N."/>
            <person name="Fukushima Y."/>
            <person name="Yoshida Y."/>
            <person name="Usama R."/>
            <person name="Takai K."/>
            <person name="Minegishi H."/>
        </authorList>
    </citation>
    <scope>NUCLEOTIDE SEQUENCE [LARGE SCALE GENOMIC DNA]</scope>
    <source>
        <strain evidence="3 4">MD130-1</strain>
    </source>
</reference>
<dbReference type="OrthoDB" id="177748at2157"/>
<keyword evidence="1" id="KW-0175">Coiled coil</keyword>
<evidence type="ECO:0000313" key="3">
    <source>
        <dbReference type="EMBL" id="GCF13726.1"/>
    </source>
</evidence>